<sequence length="185" mass="20552">MGNGDTTMSWEDFYRRRDALDAAERLASRDPEGPLPFAQVPHATEVFTGPAELLLALHYRWTMKLTGRLGMAVADAESDPSIDRVDAVRTAWLATAREFPVLRRLLDAHADDFDGALRPALAGEHRMLALASGLAEHGEDPEEITRIGQALLALIRTTPDHEPAPEPERRRNPIEQFLRKLVASV</sequence>
<dbReference type="EMBL" id="SNXZ01000004">
    <property type="protein sequence ID" value="TDP96135.1"/>
    <property type="molecule type" value="Genomic_DNA"/>
</dbReference>
<comment type="caution">
    <text evidence="1">The sequence shown here is derived from an EMBL/GenBank/DDBJ whole genome shotgun (WGS) entry which is preliminary data.</text>
</comment>
<protein>
    <submittedName>
        <fullName evidence="1">Uncharacterized protein</fullName>
    </submittedName>
</protein>
<proteinExistence type="predicted"/>
<evidence type="ECO:0000313" key="1">
    <source>
        <dbReference type="EMBL" id="TDP96135.1"/>
    </source>
</evidence>
<gene>
    <name evidence="1" type="ORF">EV186_104115</name>
</gene>
<accession>A0A4R6SB90</accession>
<organism evidence="1 2">
    <name type="scientific">Labedaea rhizosphaerae</name>
    <dbReference type="NCBI Taxonomy" id="598644"/>
    <lineage>
        <taxon>Bacteria</taxon>
        <taxon>Bacillati</taxon>
        <taxon>Actinomycetota</taxon>
        <taxon>Actinomycetes</taxon>
        <taxon>Pseudonocardiales</taxon>
        <taxon>Pseudonocardiaceae</taxon>
        <taxon>Labedaea</taxon>
    </lineage>
</organism>
<name>A0A4R6SB90_LABRH</name>
<dbReference type="Proteomes" id="UP000295444">
    <property type="component" value="Unassembled WGS sequence"/>
</dbReference>
<keyword evidence="2" id="KW-1185">Reference proteome</keyword>
<dbReference type="AlphaFoldDB" id="A0A4R6SB90"/>
<reference evidence="1 2" key="1">
    <citation type="submission" date="2019-03" db="EMBL/GenBank/DDBJ databases">
        <title>Genomic Encyclopedia of Type Strains, Phase IV (KMG-IV): sequencing the most valuable type-strain genomes for metagenomic binning, comparative biology and taxonomic classification.</title>
        <authorList>
            <person name="Goeker M."/>
        </authorList>
    </citation>
    <scope>NUCLEOTIDE SEQUENCE [LARGE SCALE GENOMIC DNA]</scope>
    <source>
        <strain evidence="1 2">DSM 45361</strain>
    </source>
</reference>
<evidence type="ECO:0000313" key="2">
    <source>
        <dbReference type="Proteomes" id="UP000295444"/>
    </source>
</evidence>